<organism evidence="2 3">
    <name type="scientific">Sphaeroforma arctica JP610</name>
    <dbReference type="NCBI Taxonomy" id="667725"/>
    <lineage>
        <taxon>Eukaryota</taxon>
        <taxon>Ichthyosporea</taxon>
        <taxon>Ichthyophonida</taxon>
        <taxon>Sphaeroforma</taxon>
    </lineage>
</organism>
<evidence type="ECO:0000256" key="1">
    <source>
        <dbReference type="SAM" id="MobiDB-lite"/>
    </source>
</evidence>
<dbReference type="RefSeq" id="XP_014155202.1">
    <property type="nucleotide sequence ID" value="XM_014299727.1"/>
</dbReference>
<dbReference type="EMBL" id="KQ242048">
    <property type="protein sequence ID" value="KNC81300.1"/>
    <property type="molecule type" value="Genomic_DNA"/>
</dbReference>
<proteinExistence type="predicted"/>
<sequence>METGQYLIPTLSDDEAIFTSNGHRAGGSKSGVSVDVDDDAAVIIFNSAGVGRHPVSSTFNGTSDQVVQGGIDSIQSNTGAVVQVYSNHAGLHDVRVYRVGTNLSYHSHKKNALGEHLTSCGKGWTSCMSADEAVQLKLKPCQRCYPTLPGNDVNPAITPSDQAGTALTNTTQSTRNAIDISGAQDSTDTSLFKYKIGKGKSYHRKLSVNDSGVACGQRGGTAAVRFFDAMKPCSNCYDIASIEEQSIAYPDTRAHRSRNNLSIAVKNKGVQDIALAKYRIGRGNTYHRKLTIDSQGVVCGQRGSKAPVQVTSMGAMKPCSKCYYVNFIESQSTSNPSTQALIASNGTISTLTNTELTSGLVRNTQSSDRNPLQVSNAYPSTRSSTNSREPTGVVGDNSFANGVMAVHDVASVIYSIGKGKPYHRKVSINDDGVTCGSTGSTLPIEVTSTGTMKPCSECYPSSVSTTSSITYPNTRAHSARAAAISASTVEGADQSVQVHVPVLPEWTDSYPNTRSRQATRATVVNAENNQVALNTSGRDVVELNIAEARYKIGNGKKYHRKVDSDASGVACGQKGTTPPTLVSSVDAMTPCAKCYK</sequence>
<keyword evidence="3" id="KW-1185">Reference proteome</keyword>
<gene>
    <name evidence="2" type="ORF">SARC_06370</name>
</gene>
<accession>A0A0L0FWS7</accession>
<evidence type="ECO:0000313" key="2">
    <source>
        <dbReference type="EMBL" id="KNC81300.1"/>
    </source>
</evidence>
<reference evidence="2 3" key="1">
    <citation type="submission" date="2011-02" db="EMBL/GenBank/DDBJ databases">
        <title>The Genome Sequence of Sphaeroforma arctica JP610.</title>
        <authorList>
            <consortium name="The Broad Institute Genome Sequencing Platform"/>
            <person name="Russ C."/>
            <person name="Cuomo C."/>
            <person name="Young S.K."/>
            <person name="Zeng Q."/>
            <person name="Gargeya S."/>
            <person name="Alvarado L."/>
            <person name="Berlin A."/>
            <person name="Chapman S.B."/>
            <person name="Chen Z."/>
            <person name="Freedman E."/>
            <person name="Gellesch M."/>
            <person name="Goldberg J."/>
            <person name="Griggs A."/>
            <person name="Gujja S."/>
            <person name="Heilman E."/>
            <person name="Heiman D."/>
            <person name="Howarth C."/>
            <person name="Mehta T."/>
            <person name="Neiman D."/>
            <person name="Pearson M."/>
            <person name="Roberts A."/>
            <person name="Saif S."/>
            <person name="Shea T."/>
            <person name="Shenoy N."/>
            <person name="Sisk P."/>
            <person name="Stolte C."/>
            <person name="Sykes S."/>
            <person name="White J."/>
            <person name="Yandava C."/>
            <person name="Burger G."/>
            <person name="Gray M.W."/>
            <person name="Holland P.W.H."/>
            <person name="King N."/>
            <person name="Lang F.B.F."/>
            <person name="Roger A.J."/>
            <person name="Ruiz-Trillo I."/>
            <person name="Haas B."/>
            <person name="Nusbaum C."/>
            <person name="Birren B."/>
        </authorList>
    </citation>
    <scope>NUCLEOTIDE SEQUENCE [LARGE SCALE GENOMIC DNA]</scope>
    <source>
        <strain evidence="2 3">JP610</strain>
    </source>
</reference>
<evidence type="ECO:0000313" key="3">
    <source>
        <dbReference type="Proteomes" id="UP000054560"/>
    </source>
</evidence>
<feature type="region of interest" description="Disordered" evidence="1">
    <location>
        <begin position="361"/>
        <end position="393"/>
    </location>
</feature>
<dbReference type="AlphaFoldDB" id="A0A0L0FWS7"/>
<protein>
    <submittedName>
        <fullName evidence="2">Uncharacterized protein</fullName>
    </submittedName>
</protein>
<dbReference type="GeneID" id="25906874"/>
<dbReference type="Proteomes" id="UP000054560">
    <property type="component" value="Unassembled WGS sequence"/>
</dbReference>
<name>A0A0L0FWS7_9EUKA</name>
<feature type="compositionally biased region" description="Polar residues" evidence="1">
    <location>
        <begin position="361"/>
        <end position="389"/>
    </location>
</feature>